<dbReference type="Proteomes" id="UP000245884">
    <property type="component" value="Unassembled WGS sequence"/>
</dbReference>
<keyword evidence="3" id="KW-1185">Reference proteome</keyword>
<protein>
    <submittedName>
        <fullName evidence="2">Trm112p-domain-containing protein</fullName>
    </submittedName>
</protein>
<dbReference type="GO" id="GO:0030488">
    <property type="term" value="P:tRNA methylation"/>
    <property type="evidence" value="ECO:0007669"/>
    <property type="project" value="TreeGrafter"/>
</dbReference>
<dbReference type="GO" id="GO:0046982">
    <property type="term" value="F:protein heterodimerization activity"/>
    <property type="evidence" value="ECO:0007669"/>
    <property type="project" value="InterPro"/>
</dbReference>
<gene>
    <name evidence="2" type="ORF">BDZ90DRAFT_253905</name>
</gene>
<dbReference type="OrthoDB" id="2187549at2759"/>
<dbReference type="SUPFAM" id="SSF158997">
    <property type="entry name" value="Trm112p-like"/>
    <property type="match status" value="1"/>
</dbReference>
<proteinExistence type="inferred from homology"/>
<comment type="similarity">
    <text evidence="1">Belongs to the TRM112 family.</text>
</comment>
<dbReference type="GO" id="GO:0070476">
    <property type="term" value="P:rRNA (guanine-N7)-methylation"/>
    <property type="evidence" value="ECO:0007669"/>
    <property type="project" value="TreeGrafter"/>
</dbReference>
<dbReference type="EMBL" id="KZ819671">
    <property type="protein sequence ID" value="PWN26506.1"/>
    <property type="molecule type" value="Genomic_DNA"/>
</dbReference>
<accession>A0A316UMI6</accession>
<organism evidence="2 3">
    <name type="scientific">Jaminaea rosea</name>
    <dbReference type="NCBI Taxonomy" id="1569628"/>
    <lineage>
        <taxon>Eukaryota</taxon>
        <taxon>Fungi</taxon>
        <taxon>Dikarya</taxon>
        <taxon>Basidiomycota</taxon>
        <taxon>Ustilaginomycotina</taxon>
        <taxon>Exobasidiomycetes</taxon>
        <taxon>Microstromatales</taxon>
        <taxon>Microstromatales incertae sedis</taxon>
        <taxon>Jaminaea</taxon>
    </lineage>
</organism>
<dbReference type="InterPro" id="IPR039127">
    <property type="entry name" value="Trm112"/>
</dbReference>
<dbReference type="Gene3D" id="2.20.25.10">
    <property type="match status" value="1"/>
</dbReference>
<dbReference type="STRING" id="1569628.A0A316UMI6"/>
<name>A0A316UMI6_9BASI</name>
<evidence type="ECO:0000256" key="1">
    <source>
        <dbReference type="ARBA" id="ARBA00007980"/>
    </source>
</evidence>
<reference evidence="2 3" key="1">
    <citation type="journal article" date="2018" name="Mol. Biol. Evol.">
        <title>Broad Genomic Sampling Reveals a Smut Pathogenic Ancestry of the Fungal Clade Ustilaginomycotina.</title>
        <authorList>
            <person name="Kijpornyongpan T."/>
            <person name="Mondo S.J."/>
            <person name="Barry K."/>
            <person name="Sandor L."/>
            <person name="Lee J."/>
            <person name="Lipzen A."/>
            <person name="Pangilinan J."/>
            <person name="LaButti K."/>
            <person name="Hainaut M."/>
            <person name="Henrissat B."/>
            <person name="Grigoriev I.V."/>
            <person name="Spatafora J.W."/>
            <person name="Aime M.C."/>
        </authorList>
    </citation>
    <scope>NUCLEOTIDE SEQUENCE [LARGE SCALE GENOMIC DNA]</scope>
    <source>
        <strain evidence="2 3">MCA 5214</strain>
    </source>
</reference>
<evidence type="ECO:0000313" key="3">
    <source>
        <dbReference type="Proteomes" id="UP000245884"/>
    </source>
</evidence>
<dbReference type="PANTHER" id="PTHR12773">
    <property type="entry name" value="UPF0315 PROTEIN-RELATED"/>
    <property type="match status" value="1"/>
</dbReference>
<dbReference type="RefSeq" id="XP_025361118.1">
    <property type="nucleotide sequence ID" value="XM_025507807.1"/>
</dbReference>
<dbReference type="PANTHER" id="PTHR12773:SF0">
    <property type="entry name" value="MULTIFUNCTIONAL METHYLTRANSFERASE SUBUNIT TRM112-LIKE PROTEIN"/>
    <property type="match status" value="1"/>
</dbReference>
<dbReference type="AlphaFoldDB" id="A0A316UMI6"/>
<dbReference type="GeneID" id="37029630"/>
<evidence type="ECO:0000313" key="2">
    <source>
        <dbReference type="EMBL" id="PWN26506.1"/>
    </source>
</evidence>
<dbReference type="Pfam" id="PF03966">
    <property type="entry name" value="Trm112p"/>
    <property type="match status" value="1"/>
</dbReference>
<sequence>MRLLTHNLLACSARTCLTTSNNFPLALKDVQLEVVEVEYNEGFLKGLMGGGKVDWRGLVQTVRSLGDSSLPETVNEDELDDDILKKLHHLLLEIHVTQGAMVCPNCSHVFTIRNGIPNMVSIEPRSCRVQRRSLVLWFSSRSLQCSLTHCVPLVRSCSQLLADHEVQR</sequence>
<dbReference type="InterPro" id="IPR005651">
    <property type="entry name" value="Trm112-like"/>
</dbReference>